<dbReference type="Gene3D" id="3.40.30.10">
    <property type="entry name" value="Glutaredoxin"/>
    <property type="match status" value="1"/>
</dbReference>
<feature type="region of interest" description="Disordered" evidence="2">
    <location>
        <begin position="38"/>
        <end position="74"/>
    </location>
</feature>
<protein>
    <recommendedName>
        <fullName evidence="3">Glutaredoxin domain-containing protein</fullName>
    </recommendedName>
</protein>
<dbReference type="Pfam" id="PF00462">
    <property type="entry name" value="Glutaredoxin"/>
    <property type="match status" value="1"/>
</dbReference>
<accession>E3NAZ4</accession>
<dbReference type="InterPro" id="IPR002109">
    <property type="entry name" value="Glutaredoxin"/>
</dbReference>
<feature type="coiled-coil region" evidence="1">
    <location>
        <begin position="148"/>
        <end position="179"/>
    </location>
</feature>
<name>E3NAZ4_CAERE</name>
<gene>
    <name evidence="4" type="ORF">CRE_06093</name>
</gene>
<dbReference type="PROSITE" id="PS51354">
    <property type="entry name" value="GLUTAREDOXIN_2"/>
    <property type="match status" value="1"/>
</dbReference>
<dbReference type="InParanoid" id="E3NAZ4"/>
<evidence type="ECO:0000313" key="5">
    <source>
        <dbReference type="Proteomes" id="UP000008281"/>
    </source>
</evidence>
<evidence type="ECO:0000313" key="4">
    <source>
        <dbReference type="EMBL" id="EFO91714.1"/>
    </source>
</evidence>
<dbReference type="Proteomes" id="UP000008281">
    <property type="component" value="Unassembled WGS sequence"/>
</dbReference>
<dbReference type="InterPro" id="IPR036249">
    <property type="entry name" value="Thioredoxin-like_sf"/>
</dbReference>
<organism evidence="5">
    <name type="scientific">Caenorhabditis remanei</name>
    <name type="common">Caenorhabditis vulgaris</name>
    <dbReference type="NCBI Taxonomy" id="31234"/>
    <lineage>
        <taxon>Eukaryota</taxon>
        <taxon>Metazoa</taxon>
        <taxon>Ecdysozoa</taxon>
        <taxon>Nematoda</taxon>
        <taxon>Chromadorea</taxon>
        <taxon>Rhabditida</taxon>
        <taxon>Rhabditina</taxon>
        <taxon>Rhabditomorpha</taxon>
        <taxon>Rhabditoidea</taxon>
        <taxon>Rhabditidae</taxon>
        <taxon>Peloderinae</taxon>
        <taxon>Caenorhabditis</taxon>
    </lineage>
</organism>
<reference evidence="4" key="1">
    <citation type="submission" date="2007-07" db="EMBL/GenBank/DDBJ databases">
        <title>PCAP assembly of the Caenorhabditis remanei genome.</title>
        <authorList>
            <consortium name="The Caenorhabditis remanei Sequencing Consortium"/>
            <person name="Wilson R.K."/>
        </authorList>
    </citation>
    <scope>NUCLEOTIDE SEQUENCE [LARGE SCALE GENOMIC DNA]</scope>
    <source>
        <strain evidence="4">PB4641</strain>
    </source>
</reference>
<proteinExistence type="predicted"/>
<feature type="region of interest" description="Disordered" evidence="2">
    <location>
        <begin position="103"/>
        <end position="145"/>
    </location>
</feature>
<feature type="domain" description="Glutaredoxin" evidence="3">
    <location>
        <begin position="217"/>
        <end position="265"/>
    </location>
</feature>
<dbReference type="AlphaFoldDB" id="E3NAZ4"/>
<keyword evidence="1" id="KW-0175">Coiled coil</keyword>
<evidence type="ECO:0000259" key="3">
    <source>
        <dbReference type="Pfam" id="PF00462"/>
    </source>
</evidence>
<sequence>MFCFLQPTFELLRTWGPCFSKTFCCCCKNESSEERTLLNNSDTYGGRELQNFSKPAEDSEDEEEKASRRRIAEHKKQLEEERRLKMEKGNAEIVIMQRTRKEIEDDVRNQEQRLSQLVRPRRSEGAGNGDETLDTNNESSDDEEAQIHKEFQEKLKIQNEQYEKKLNDMQKRKLIRQEEHNIEMSTLKTERLEKLDNLLKLHSIFLFSSSVENEKESERVAEILRKNNKSFKEVPVDDDPYTRLAIKEFTGRSDFPLLLVGGQWVDTSIEGEFLSIVVDL</sequence>
<dbReference type="SUPFAM" id="SSF52833">
    <property type="entry name" value="Thioredoxin-like"/>
    <property type="match status" value="1"/>
</dbReference>
<evidence type="ECO:0000256" key="2">
    <source>
        <dbReference type="SAM" id="MobiDB-lite"/>
    </source>
</evidence>
<dbReference type="EMBL" id="DS268580">
    <property type="protein sequence ID" value="EFO91714.1"/>
    <property type="molecule type" value="Genomic_DNA"/>
</dbReference>
<dbReference type="HOGENOM" id="CLU_994781_0_0_1"/>
<evidence type="ECO:0000256" key="1">
    <source>
        <dbReference type="SAM" id="Coils"/>
    </source>
</evidence>
<keyword evidence="5" id="KW-1185">Reference proteome</keyword>